<dbReference type="Pfam" id="PF01775">
    <property type="entry name" value="Ribosomal_L18A"/>
    <property type="match status" value="1"/>
</dbReference>
<evidence type="ECO:0000256" key="2">
    <source>
        <dbReference type="ARBA" id="ARBA00022980"/>
    </source>
</evidence>
<dbReference type="InParanoid" id="G0PK92"/>
<dbReference type="HAMAP" id="MF_00273">
    <property type="entry name" value="Ribosomal_eL20"/>
    <property type="match status" value="1"/>
</dbReference>
<sequence length="196" mass="22865">MPTKALGETLNEYVVVGRKIPTEKEPVTPIWKMQIFATNHVIAKSRFWYFVSMLRRVKKANGEILSIKQVRNIIIILKSLVVIFQVFEKNPGTVKNYGVWLKYDSRTGHHNMYREYRDNTVAGAVTQCYRDMGARHRAQADRIHILKVQTIKAEDTKRAGIKMFHDSKIRFPLPHRVTKRKNLNVFTTARLNTHFA</sequence>
<dbReference type="OrthoDB" id="1294322at2759"/>
<comment type="similarity">
    <text evidence="1 4">Belongs to the eukaryotic ribosomal protein eL20 family.</text>
</comment>
<dbReference type="FunFam" id="3.10.20.10:FF:000002">
    <property type="entry name" value="60S ribosomal protein L18a"/>
    <property type="match status" value="1"/>
</dbReference>
<dbReference type="HOGENOM" id="CLU_080773_1_1_1"/>
<dbReference type="STRING" id="135651.G0PK92"/>
<keyword evidence="3 4" id="KW-0687">Ribonucleoprotein</keyword>
<dbReference type="eggNOG" id="KOG0829">
    <property type="taxonomic scope" value="Eukaryota"/>
</dbReference>
<evidence type="ECO:0000256" key="4">
    <source>
        <dbReference type="PIRNR" id="PIRNR002190"/>
    </source>
</evidence>
<dbReference type="SUPFAM" id="SSF160374">
    <property type="entry name" value="RplX-like"/>
    <property type="match status" value="1"/>
</dbReference>
<keyword evidence="7" id="KW-1185">Reference proteome</keyword>
<gene>
    <name evidence="6" type="primary">Cbn-rpl-20</name>
    <name evidence="6" type="ORF">CAEBREN_19835</name>
</gene>
<dbReference type="InterPro" id="IPR021138">
    <property type="entry name" value="Ribosomal_eL20_eukaryotes"/>
</dbReference>
<dbReference type="GO" id="GO:0005840">
    <property type="term" value="C:ribosome"/>
    <property type="evidence" value="ECO:0007669"/>
    <property type="project" value="UniProtKB-KW"/>
</dbReference>
<dbReference type="Proteomes" id="UP000008068">
    <property type="component" value="Unassembled WGS sequence"/>
</dbReference>
<evidence type="ECO:0000256" key="3">
    <source>
        <dbReference type="ARBA" id="ARBA00023274"/>
    </source>
</evidence>
<evidence type="ECO:0000259" key="5">
    <source>
        <dbReference type="Pfam" id="PF01775"/>
    </source>
</evidence>
<dbReference type="Gene3D" id="3.10.20.10">
    <property type="match status" value="2"/>
</dbReference>
<organism evidence="7">
    <name type="scientific">Caenorhabditis brenneri</name>
    <name type="common">Nematode worm</name>
    <dbReference type="NCBI Taxonomy" id="135651"/>
    <lineage>
        <taxon>Eukaryota</taxon>
        <taxon>Metazoa</taxon>
        <taxon>Ecdysozoa</taxon>
        <taxon>Nematoda</taxon>
        <taxon>Chromadorea</taxon>
        <taxon>Rhabditida</taxon>
        <taxon>Rhabditina</taxon>
        <taxon>Rhabditomorpha</taxon>
        <taxon>Rhabditoidea</taxon>
        <taxon>Rhabditidae</taxon>
        <taxon>Peloderinae</taxon>
        <taxon>Caenorhabditis</taxon>
    </lineage>
</organism>
<dbReference type="FunFam" id="3.10.20.10:FF:000001">
    <property type="entry name" value="60S ribosomal protein L18a"/>
    <property type="match status" value="1"/>
</dbReference>
<dbReference type="PIRSF" id="PIRSF002190">
    <property type="entry name" value="Ribosomal_L18a"/>
    <property type="match status" value="1"/>
</dbReference>
<dbReference type="AlphaFoldDB" id="G0PK92"/>
<proteinExistence type="inferred from homology"/>
<evidence type="ECO:0000256" key="1">
    <source>
        <dbReference type="ARBA" id="ARBA00009362"/>
    </source>
</evidence>
<evidence type="ECO:0000313" key="7">
    <source>
        <dbReference type="Proteomes" id="UP000008068"/>
    </source>
</evidence>
<keyword evidence="2 4" id="KW-0689">Ribosomal protein</keyword>
<dbReference type="GO" id="GO:0006412">
    <property type="term" value="P:translation"/>
    <property type="evidence" value="ECO:0007669"/>
    <property type="project" value="InterPro"/>
</dbReference>
<feature type="domain" description="Large ribosomal subunit protein eL20" evidence="5">
    <location>
        <begin position="10"/>
        <end position="149"/>
    </location>
</feature>
<protein>
    <recommendedName>
        <fullName evidence="4">60S ribosomal protein L18a</fullName>
    </recommendedName>
</protein>
<accession>G0PK92</accession>
<reference evidence="7" key="1">
    <citation type="submission" date="2011-07" db="EMBL/GenBank/DDBJ databases">
        <authorList>
            <consortium name="Caenorhabditis brenneri Sequencing and Analysis Consortium"/>
            <person name="Wilson R.K."/>
        </authorList>
    </citation>
    <scope>NUCLEOTIDE SEQUENCE [LARGE SCALE GENOMIC DNA]</scope>
    <source>
        <strain evidence="7">PB2801</strain>
    </source>
</reference>
<dbReference type="GO" id="GO:0003735">
    <property type="term" value="F:structural constituent of ribosome"/>
    <property type="evidence" value="ECO:0007669"/>
    <property type="project" value="InterPro"/>
</dbReference>
<dbReference type="PANTHER" id="PTHR10052">
    <property type="entry name" value="60S RIBOSOMAL PROTEIN L18A"/>
    <property type="match status" value="1"/>
</dbReference>
<evidence type="ECO:0000313" key="6">
    <source>
        <dbReference type="EMBL" id="EGT31879.1"/>
    </source>
</evidence>
<name>G0PK92_CAEBE</name>
<dbReference type="GO" id="GO:1990904">
    <property type="term" value="C:ribonucleoprotein complex"/>
    <property type="evidence" value="ECO:0007669"/>
    <property type="project" value="UniProtKB-KW"/>
</dbReference>
<dbReference type="OMA" id="PNELCKR"/>
<dbReference type="InterPro" id="IPR028877">
    <property type="entry name" value="Ribosomal_eL20"/>
</dbReference>
<dbReference type="EMBL" id="GL380827">
    <property type="protein sequence ID" value="EGT31879.1"/>
    <property type="molecule type" value="Genomic_DNA"/>
</dbReference>
<dbReference type="InterPro" id="IPR023573">
    <property type="entry name" value="Ribosomal_eL20_dom"/>
</dbReference>